<reference evidence="1 2" key="1">
    <citation type="submission" date="2020-01" db="EMBL/GenBank/DDBJ databases">
        <title>Genomes of bacteria type strains.</title>
        <authorList>
            <person name="Chen J."/>
            <person name="Zhu S."/>
            <person name="Chen J."/>
        </authorList>
    </citation>
    <scope>NUCLEOTIDE SEQUENCE [LARGE SCALE GENOMIC DNA]</scope>
    <source>
        <strain evidence="1 2">KCTC 52919</strain>
    </source>
</reference>
<protein>
    <submittedName>
        <fullName evidence="1">DUF1491 family protein</fullName>
    </submittedName>
</protein>
<dbReference type="AlphaFoldDB" id="A0A6L9MJC8"/>
<dbReference type="Proteomes" id="UP000476332">
    <property type="component" value="Unassembled WGS sequence"/>
</dbReference>
<dbReference type="InterPro" id="IPR009964">
    <property type="entry name" value="DUF1491"/>
</dbReference>
<evidence type="ECO:0000313" key="2">
    <source>
        <dbReference type="Proteomes" id="UP000476332"/>
    </source>
</evidence>
<dbReference type="RefSeq" id="WP_163044508.1">
    <property type="nucleotide sequence ID" value="NZ_JAAAMJ010000010.1"/>
</dbReference>
<organism evidence="1 2">
    <name type="scientific">Aurantimonas aggregata</name>
    <dbReference type="NCBI Taxonomy" id="2047720"/>
    <lineage>
        <taxon>Bacteria</taxon>
        <taxon>Pseudomonadati</taxon>
        <taxon>Pseudomonadota</taxon>
        <taxon>Alphaproteobacteria</taxon>
        <taxon>Hyphomicrobiales</taxon>
        <taxon>Aurantimonadaceae</taxon>
        <taxon>Aurantimonas</taxon>
    </lineage>
</organism>
<keyword evidence="2" id="KW-1185">Reference proteome</keyword>
<name>A0A6L9MJC8_9HYPH</name>
<evidence type="ECO:0000313" key="1">
    <source>
        <dbReference type="EMBL" id="NDV87756.1"/>
    </source>
</evidence>
<dbReference type="Gene3D" id="3.40.1530.20">
    <property type="entry name" value="Protein of unknown function (DUF1491)"/>
    <property type="match status" value="1"/>
</dbReference>
<accession>A0A6L9MJC8</accession>
<dbReference type="Pfam" id="PF07372">
    <property type="entry name" value="DUF1491"/>
    <property type="match status" value="1"/>
</dbReference>
<comment type="caution">
    <text evidence="1">The sequence shown here is derived from an EMBL/GenBank/DDBJ whole genome shotgun (WGS) entry which is preliminary data.</text>
</comment>
<proteinExistence type="predicted"/>
<sequence>MRVTSDFFVAQLLRRLFAAGEFAAVVRRGAEAAGAIFVIARGRSGSVRLYGPAPQSFGEEDGSRRFMAEPAMDDAAMEQRLAREARFDPDYWVVEIEADDVATYLDIVEA</sequence>
<gene>
    <name evidence="1" type="ORF">GTW51_13700</name>
</gene>
<dbReference type="EMBL" id="JAAAMJ010000010">
    <property type="protein sequence ID" value="NDV87756.1"/>
    <property type="molecule type" value="Genomic_DNA"/>
</dbReference>